<evidence type="ECO:0000313" key="3">
    <source>
        <dbReference type="Proteomes" id="UP000215914"/>
    </source>
</evidence>
<name>A0A9K3GVN7_HELAN</name>
<dbReference type="EMBL" id="MNCJ02000332">
    <property type="protein sequence ID" value="KAF5755934.1"/>
    <property type="molecule type" value="Genomic_DNA"/>
</dbReference>
<keyword evidence="1" id="KW-0812">Transmembrane</keyword>
<gene>
    <name evidence="2" type="ORF">HanXRQr2_Chr17g0808621</name>
</gene>
<dbReference type="Proteomes" id="UP000215914">
    <property type="component" value="Unassembled WGS sequence"/>
</dbReference>
<comment type="caution">
    <text evidence="2">The sequence shown here is derived from an EMBL/GenBank/DDBJ whole genome shotgun (WGS) entry which is preliminary data.</text>
</comment>
<keyword evidence="3" id="KW-1185">Reference proteome</keyword>
<proteinExistence type="predicted"/>
<reference evidence="2" key="1">
    <citation type="journal article" date="2017" name="Nature">
        <title>The sunflower genome provides insights into oil metabolism, flowering and Asterid evolution.</title>
        <authorList>
            <person name="Badouin H."/>
            <person name="Gouzy J."/>
            <person name="Grassa C.J."/>
            <person name="Murat F."/>
            <person name="Staton S.E."/>
            <person name="Cottret L."/>
            <person name="Lelandais-Briere C."/>
            <person name="Owens G.L."/>
            <person name="Carrere S."/>
            <person name="Mayjonade B."/>
            <person name="Legrand L."/>
            <person name="Gill N."/>
            <person name="Kane N.C."/>
            <person name="Bowers J.E."/>
            <person name="Hubner S."/>
            <person name="Bellec A."/>
            <person name="Berard A."/>
            <person name="Berges H."/>
            <person name="Blanchet N."/>
            <person name="Boniface M.C."/>
            <person name="Brunel D."/>
            <person name="Catrice O."/>
            <person name="Chaidir N."/>
            <person name="Claudel C."/>
            <person name="Donnadieu C."/>
            <person name="Faraut T."/>
            <person name="Fievet G."/>
            <person name="Helmstetter N."/>
            <person name="King M."/>
            <person name="Knapp S.J."/>
            <person name="Lai Z."/>
            <person name="Le Paslier M.C."/>
            <person name="Lippi Y."/>
            <person name="Lorenzon L."/>
            <person name="Mandel J.R."/>
            <person name="Marage G."/>
            <person name="Marchand G."/>
            <person name="Marquand E."/>
            <person name="Bret-Mestries E."/>
            <person name="Morien E."/>
            <person name="Nambeesan S."/>
            <person name="Nguyen T."/>
            <person name="Pegot-Espagnet P."/>
            <person name="Pouilly N."/>
            <person name="Raftis F."/>
            <person name="Sallet E."/>
            <person name="Schiex T."/>
            <person name="Thomas J."/>
            <person name="Vandecasteele C."/>
            <person name="Vares D."/>
            <person name="Vear F."/>
            <person name="Vautrin S."/>
            <person name="Crespi M."/>
            <person name="Mangin B."/>
            <person name="Burke J.M."/>
            <person name="Salse J."/>
            <person name="Munos S."/>
            <person name="Vincourt P."/>
            <person name="Rieseberg L.H."/>
            <person name="Langlade N.B."/>
        </authorList>
    </citation>
    <scope>NUCLEOTIDE SEQUENCE</scope>
    <source>
        <tissue evidence="2">Leaves</tissue>
    </source>
</reference>
<reference evidence="2" key="2">
    <citation type="submission" date="2020-06" db="EMBL/GenBank/DDBJ databases">
        <title>Helianthus annuus Genome sequencing and assembly Release 2.</title>
        <authorList>
            <person name="Gouzy J."/>
            <person name="Langlade N."/>
            <person name="Munos S."/>
        </authorList>
    </citation>
    <scope>NUCLEOTIDE SEQUENCE</scope>
    <source>
        <tissue evidence="2">Leaves</tissue>
    </source>
</reference>
<evidence type="ECO:0000313" key="2">
    <source>
        <dbReference type="EMBL" id="KAF5755934.1"/>
    </source>
</evidence>
<keyword evidence="1" id="KW-1133">Transmembrane helix</keyword>
<accession>A0A9K3GVN7</accession>
<organism evidence="2 3">
    <name type="scientific">Helianthus annuus</name>
    <name type="common">Common sunflower</name>
    <dbReference type="NCBI Taxonomy" id="4232"/>
    <lineage>
        <taxon>Eukaryota</taxon>
        <taxon>Viridiplantae</taxon>
        <taxon>Streptophyta</taxon>
        <taxon>Embryophyta</taxon>
        <taxon>Tracheophyta</taxon>
        <taxon>Spermatophyta</taxon>
        <taxon>Magnoliopsida</taxon>
        <taxon>eudicotyledons</taxon>
        <taxon>Gunneridae</taxon>
        <taxon>Pentapetalae</taxon>
        <taxon>asterids</taxon>
        <taxon>campanulids</taxon>
        <taxon>Asterales</taxon>
        <taxon>Asteraceae</taxon>
        <taxon>Asteroideae</taxon>
        <taxon>Heliantheae alliance</taxon>
        <taxon>Heliantheae</taxon>
        <taxon>Helianthus</taxon>
    </lineage>
</organism>
<dbReference type="Gramene" id="mRNA:HanXRQr2_Chr17g0808621">
    <property type="protein sequence ID" value="CDS:HanXRQr2_Chr17g0808621.1"/>
    <property type="gene ID" value="HanXRQr2_Chr17g0808621"/>
</dbReference>
<sequence>MVLIKEYGLQVAISICFLLFQNLLQMFFFIFKSKSSVLVYSYVNVLKSRSLCRDS</sequence>
<evidence type="ECO:0000256" key="1">
    <source>
        <dbReference type="SAM" id="Phobius"/>
    </source>
</evidence>
<dbReference type="AlphaFoldDB" id="A0A9K3GVN7"/>
<keyword evidence="1" id="KW-0472">Membrane</keyword>
<feature type="transmembrane region" description="Helical" evidence="1">
    <location>
        <begin position="12"/>
        <end position="31"/>
    </location>
</feature>
<protein>
    <submittedName>
        <fullName evidence="2">Uncharacterized protein</fullName>
    </submittedName>
</protein>